<dbReference type="PATRIC" id="fig|151081.8.peg.1476"/>
<dbReference type="AlphaFoldDB" id="A0A0F4Q526"/>
<name>A0A0F4Q526_9GAMM</name>
<sequence>MDFSSLTKKQSQSFVQQKKLLQRLSKGQEVRCEHCHGKVTLALVEPGYASARCEKGCTDVLLQLS</sequence>
<proteinExistence type="predicted"/>
<evidence type="ECO:0000313" key="2">
    <source>
        <dbReference type="Proteomes" id="UP000033664"/>
    </source>
</evidence>
<evidence type="ECO:0000313" key="1">
    <source>
        <dbReference type="EMBL" id="KJZ01652.1"/>
    </source>
</evidence>
<dbReference type="Proteomes" id="UP000033664">
    <property type="component" value="Unassembled WGS sequence"/>
</dbReference>
<reference evidence="1 2" key="1">
    <citation type="journal article" date="2015" name="BMC Genomics">
        <title>Genome mining reveals unlocked bioactive potential of marine Gram-negative bacteria.</title>
        <authorList>
            <person name="Machado H."/>
            <person name="Sonnenschein E.C."/>
            <person name="Melchiorsen J."/>
            <person name="Gram L."/>
        </authorList>
    </citation>
    <scope>NUCLEOTIDE SEQUENCE [LARGE SCALE GENOMIC DNA]</scope>
    <source>
        <strain evidence="1 2">S3137</strain>
    </source>
</reference>
<accession>A0A0F4Q526</accession>
<dbReference type="EMBL" id="JXXZ01000002">
    <property type="protein sequence ID" value="KJZ01652.1"/>
    <property type="molecule type" value="Genomic_DNA"/>
</dbReference>
<comment type="caution">
    <text evidence="1">The sequence shown here is derived from an EMBL/GenBank/DDBJ whole genome shotgun (WGS) entry which is preliminary data.</text>
</comment>
<organism evidence="1 2">
    <name type="scientific">Pseudoalteromonas ruthenica</name>
    <dbReference type="NCBI Taxonomy" id="151081"/>
    <lineage>
        <taxon>Bacteria</taxon>
        <taxon>Pseudomonadati</taxon>
        <taxon>Pseudomonadota</taxon>
        <taxon>Gammaproteobacteria</taxon>
        <taxon>Alteromonadales</taxon>
        <taxon>Pseudoalteromonadaceae</taxon>
        <taxon>Pseudoalteromonas</taxon>
    </lineage>
</organism>
<protein>
    <submittedName>
        <fullName evidence="1">Uncharacterized protein</fullName>
    </submittedName>
</protein>
<keyword evidence="2" id="KW-1185">Reference proteome</keyword>
<gene>
    <name evidence="1" type="ORF">TW72_01490</name>
</gene>